<dbReference type="Pfam" id="PF19055">
    <property type="entry name" value="ABC2_membrane_7"/>
    <property type="match status" value="1"/>
</dbReference>
<feature type="transmembrane region" description="Helical" evidence="9">
    <location>
        <begin position="616"/>
        <end position="636"/>
    </location>
</feature>
<evidence type="ECO:0000256" key="3">
    <source>
        <dbReference type="ARBA" id="ARBA00022692"/>
    </source>
</evidence>
<evidence type="ECO:0000256" key="2">
    <source>
        <dbReference type="ARBA" id="ARBA00022448"/>
    </source>
</evidence>
<dbReference type="Pfam" id="PF01061">
    <property type="entry name" value="ABC2_membrane"/>
    <property type="match status" value="1"/>
</dbReference>
<feature type="transmembrane region" description="Helical" evidence="9">
    <location>
        <begin position="560"/>
        <end position="578"/>
    </location>
</feature>
<keyword evidence="12" id="KW-1185">Reference proteome</keyword>
<dbReference type="AlphaFoldDB" id="A0A9D4TX64"/>
<dbReference type="GO" id="GO:0005524">
    <property type="term" value="F:ATP binding"/>
    <property type="evidence" value="ECO:0007669"/>
    <property type="project" value="UniProtKB-KW"/>
</dbReference>
<dbReference type="OrthoDB" id="566375at2759"/>
<dbReference type="InterPro" id="IPR003593">
    <property type="entry name" value="AAA+_ATPase"/>
</dbReference>
<dbReference type="InterPro" id="IPR013525">
    <property type="entry name" value="ABC2_TM"/>
</dbReference>
<dbReference type="InterPro" id="IPR050352">
    <property type="entry name" value="ABCG_transporters"/>
</dbReference>
<dbReference type="SMART" id="SM00382">
    <property type="entry name" value="AAA"/>
    <property type="match status" value="1"/>
</dbReference>
<keyword evidence="5" id="KW-0067">ATP-binding</keyword>
<dbReference type="PROSITE" id="PS50893">
    <property type="entry name" value="ABC_TRANSPORTER_2"/>
    <property type="match status" value="1"/>
</dbReference>
<dbReference type="GO" id="GO:0016020">
    <property type="term" value="C:membrane"/>
    <property type="evidence" value="ECO:0007669"/>
    <property type="project" value="UniProtKB-SubCell"/>
</dbReference>
<sequence>MVMLRMASTEEEERSVGHTPRAKNDSLPDVKVTIGAGHDLDDLGVIEPLPEDKRITININSISARVPLLQQRASLLSRLNPRRIGSSTNKPTHRQVLFDVSGSVRPNEVLALMGPSGSGKTSLLSIMGARDQKQMQSEGTVTFNGQPLTKRLKRRVGYVLQDDLLYESLTVQETLYYAAMLRLPRHMSHEDKLRRIDLAVTALGLGQCKDTIIGGFFRKGISGGERKRVSIGVELLINPSVLMLDEPTSGLDSTTSMHVLTMLRHLASGGRSIVTTIHQPSSRLYQQLDKLLLLSQGHVMYYGAAQQAAEWFSRLGYSLPYGSSLADFILDLASADVSNPERDGEQSRLYLIDTAEAYLRRHPQDGFNMDRDSDSGAGGGATAGPGHISGSGSGSSSPTSISRSDGADIAATRGISGVTVSKLGAQGDIQVAGGSSGALQEEHRWGAPYLTQVSLLFRRSLRTRRFETMKGQDVMQFSAIALLAGLFWLQAGQDNTVLGARNTLGLLFFISMFASFRALFLALYTFPEEYKHMLKERASGMYRLSAFYAARTLSDVPSDFTLPTAFFLVVYMMGGLRYNAAAFFGMYGTMLLTMLVAQGLGLLLGVITMVPKTAQTLASVVMMSMVLTGGFFVTTLPSWLNWVQYLSFIYYALGISLYIQFSSTQLYSCTDPASGDSCAPASLPNPESNPNCFPVYDVQESLALPQNPASQGDAIRNAFVLLGFFIFLRVLVYVVLRRKTARL</sequence>
<keyword evidence="4" id="KW-0547">Nucleotide-binding</keyword>
<dbReference type="InterPro" id="IPR043926">
    <property type="entry name" value="ABCG_dom"/>
</dbReference>
<keyword evidence="2" id="KW-0813">Transport</keyword>
<dbReference type="InterPro" id="IPR017871">
    <property type="entry name" value="ABC_transporter-like_CS"/>
</dbReference>
<organism evidence="11 12">
    <name type="scientific">Chlorella vulgaris</name>
    <name type="common">Green alga</name>
    <dbReference type="NCBI Taxonomy" id="3077"/>
    <lineage>
        <taxon>Eukaryota</taxon>
        <taxon>Viridiplantae</taxon>
        <taxon>Chlorophyta</taxon>
        <taxon>core chlorophytes</taxon>
        <taxon>Trebouxiophyceae</taxon>
        <taxon>Chlorellales</taxon>
        <taxon>Chlorellaceae</taxon>
        <taxon>Chlorella clade</taxon>
        <taxon>Chlorella</taxon>
    </lineage>
</organism>
<feature type="transmembrane region" description="Helical" evidence="9">
    <location>
        <begin position="504"/>
        <end position="526"/>
    </location>
</feature>
<feature type="region of interest" description="Disordered" evidence="8">
    <location>
        <begin position="364"/>
        <end position="405"/>
    </location>
</feature>
<feature type="compositionally biased region" description="Gly residues" evidence="8">
    <location>
        <begin position="376"/>
        <end position="393"/>
    </location>
</feature>
<dbReference type="InterPro" id="IPR027417">
    <property type="entry name" value="P-loop_NTPase"/>
</dbReference>
<dbReference type="GO" id="GO:0140359">
    <property type="term" value="F:ABC-type transporter activity"/>
    <property type="evidence" value="ECO:0007669"/>
    <property type="project" value="InterPro"/>
</dbReference>
<dbReference type="Pfam" id="PF00005">
    <property type="entry name" value="ABC_tran"/>
    <property type="match status" value="1"/>
</dbReference>
<evidence type="ECO:0000256" key="5">
    <source>
        <dbReference type="ARBA" id="ARBA00022840"/>
    </source>
</evidence>
<evidence type="ECO:0000313" key="11">
    <source>
        <dbReference type="EMBL" id="KAI3436788.1"/>
    </source>
</evidence>
<feature type="compositionally biased region" description="Low complexity" evidence="8">
    <location>
        <begin position="394"/>
        <end position="404"/>
    </location>
</feature>
<keyword evidence="3 9" id="KW-0812">Transmembrane</keyword>
<reference evidence="11" key="1">
    <citation type="journal article" date="2019" name="Plant J.">
        <title>Chlorella vulgaris genome assembly and annotation reveals the molecular basis for metabolic acclimation to high light conditions.</title>
        <authorList>
            <person name="Cecchin M."/>
            <person name="Marcolungo L."/>
            <person name="Rossato M."/>
            <person name="Girolomoni L."/>
            <person name="Cosentino E."/>
            <person name="Cuine S."/>
            <person name="Li-Beisson Y."/>
            <person name="Delledonne M."/>
            <person name="Ballottari M."/>
        </authorList>
    </citation>
    <scope>NUCLEOTIDE SEQUENCE</scope>
    <source>
        <strain evidence="11">211/11P</strain>
    </source>
</reference>
<feature type="transmembrane region" description="Helical" evidence="9">
    <location>
        <begin position="474"/>
        <end position="492"/>
    </location>
</feature>
<dbReference type="GO" id="GO:0016887">
    <property type="term" value="F:ATP hydrolysis activity"/>
    <property type="evidence" value="ECO:0007669"/>
    <property type="project" value="InterPro"/>
</dbReference>
<reference evidence="11" key="2">
    <citation type="submission" date="2020-11" db="EMBL/GenBank/DDBJ databases">
        <authorList>
            <person name="Cecchin M."/>
            <person name="Marcolungo L."/>
            <person name="Rossato M."/>
            <person name="Girolomoni L."/>
            <person name="Cosentino E."/>
            <person name="Cuine S."/>
            <person name="Li-Beisson Y."/>
            <person name="Delledonne M."/>
            <person name="Ballottari M."/>
        </authorList>
    </citation>
    <scope>NUCLEOTIDE SEQUENCE</scope>
    <source>
        <strain evidence="11">211/11P</strain>
        <tissue evidence="11">Whole cell</tissue>
    </source>
</reference>
<keyword evidence="6 9" id="KW-1133">Transmembrane helix</keyword>
<gene>
    <name evidence="11" type="ORF">D9Q98_006199</name>
</gene>
<dbReference type="PANTHER" id="PTHR48041:SF125">
    <property type="entry name" value="ABC TRANSPORTER G FAMILY"/>
    <property type="match status" value="1"/>
</dbReference>
<feature type="domain" description="ABC transporter" evidence="10">
    <location>
        <begin position="79"/>
        <end position="321"/>
    </location>
</feature>
<feature type="transmembrane region" description="Helical" evidence="9">
    <location>
        <begin position="590"/>
        <end position="610"/>
    </location>
</feature>
<dbReference type="Gene3D" id="3.40.50.300">
    <property type="entry name" value="P-loop containing nucleotide triphosphate hydrolases"/>
    <property type="match status" value="1"/>
</dbReference>
<keyword evidence="7 9" id="KW-0472">Membrane</keyword>
<feature type="transmembrane region" description="Helical" evidence="9">
    <location>
        <begin position="643"/>
        <end position="661"/>
    </location>
</feature>
<dbReference type="PANTHER" id="PTHR48041">
    <property type="entry name" value="ABC TRANSPORTER G FAMILY MEMBER 28"/>
    <property type="match status" value="1"/>
</dbReference>
<proteinExistence type="predicted"/>
<dbReference type="InterPro" id="IPR003439">
    <property type="entry name" value="ABC_transporter-like_ATP-bd"/>
</dbReference>
<dbReference type="PROSITE" id="PS00211">
    <property type="entry name" value="ABC_TRANSPORTER_1"/>
    <property type="match status" value="1"/>
</dbReference>
<evidence type="ECO:0000313" key="12">
    <source>
        <dbReference type="Proteomes" id="UP001055712"/>
    </source>
</evidence>
<comment type="caution">
    <text evidence="11">The sequence shown here is derived from an EMBL/GenBank/DDBJ whole genome shotgun (WGS) entry which is preliminary data.</text>
</comment>
<evidence type="ECO:0000256" key="6">
    <source>
        <dbReference type="ARBA" id="ARBA00022989"/>
    </source>
</evidence>
<comment type="subcellular location">
    <subcellularLocation>
        <location evidence="1">Membrane</location>
        <topology evidence="1">Multi-pass membrane protein</topology>
    </subcellularLocation>
</comment>
<name>A0A9D4TX64_CHLVU</name>
<evidence type="ECO:0000256" key="7">
    <source>
        <dbReference type="ARBA" id="ARBA00023136"/>
    </source>
</evidence>
<evidence type="ECO:0000256" key="9">
    <source>
        <dbReference type="SAM" id="Phobius"/>
    </source>
</evidence>
<accession>A0A9D4TX64</accession>
<dbReference type="SUPFAM" id="SSF52540">
    <property type="entry name" value="P-loop containing nucleoside triphosphate hydrolases"/>
    <property type="match status" value="1"/>
</dbReference>
<protein>
    <recommendedName>
        <fullName evidence="10">ABC transporter domain-containing protein</fullName>
    </recommendedName>
</protein>
<dbReference type="EMBL" id="SIDB01000002">
    <property type="protein sequence ID" value="KAI3436788.1"/>
    <property type="molecule type" value="Genomic_DNA"/>
</dbReference>
<feature type="region of interest" description="Disordered" evidence="8">
    <location>
        <begin position="1"/>
        <end position="29"/>
    </location>
</feature>
<dbReference type="Proteomes" id="UP001055712">
    <property type="component" value="Unassembled WGS sequence"/>
</dbReference>
<feature type="transmembrane region" description="Helical" evidence="9">
    <location>
        <begin position="714"/>
        <end position="736"/>
    </location>
</feature>
<evidence type="ECO:0000256" key="4">
    <source>
        <dbReference type="ARBA" id="ARBA00022741"/>
    </source>
</evidence>
<feature type="compositionally biased region" description="Basic and acidic residues" evidence="8">
    <location>
        <begin position="364"/>
        <end position="374"/>
    </location>
</feature>
<evidence type="ECO:0000256" key="1">
    <source>
        <dbReference type="ARBA" id="ARBA00004141"/>
    </source>
</evidence>
<evidence type="ECO:0000256" key="8">
    <source>
        <dbReference type="SAM" id="MobiDB-lite"/>
    </source>
</evidence>
<evidence type="ECO:0000259" key="10">
    <source>
        <dbReference type="PROSITE" id="PS50893"/>
    </source>
</evidence>